<dbReference type="EMBL" id="WJQU01000002">
    <property type="protein sequence ID" value="KAJ6642035.1"/>
    <property type="molecule type" value="Genomic_DNA"/>
</dbReference>
<comment type="caution">
    <text evidence="3">The sequence shown here is derived from an EMBL/GenBank/DDBJ whole genome shotgun (WGS) entry which is preliminary data.</text>
</comment>
<dbReference type="Proteomes" id="UP001151699">
    <property type="component" value="Chromosome B"/>
</dbReference>
<reference evidence="3" key="1">
    <citation type="submission" date="2022-07" db="EMBL/GenBank/DDBJ databases">
        <authorList>
            <person name="Trinca V."/>
            <person name="Uliana J.V.C."/>
            <person name="Torres T.T."/>
            <person name="Ward R.J."/>
            <person name="Monesi N."/>
        </authorList>
    </citation>
    <scope>NUCLEOTIDE SEQUENCE</scope>
    <source>
        <strain evidence="3">HSMRA1968</strain>
        <tissue evidence="3">Whole embryos</tissue>
    </source>
</reference>
<dbReference type="OrthoDB" id="7787357at2759"/>
<accession>A0A9Q0N1Q5</accession>
<evidence type="ECO:0000313" key="4">
    <source>
        <dbReference type="Proteomes" id="UP001151699"/>
    </source>
</evidence>
<feature type="region of interest" description="Disordered" evidence="2">
    <location>
        <begin position="179"/>
        <end position="207"/>
    </location>
</feature>
<proteinExistence type="predicted"/>
<dbReference type="AlphaFoldDB" id="A0A9Q0N1Q5"/>
<evidence type="ECO:0000256" key="2">
    <source>
        <dbReference type="SAM" id="MobiDB-lite"/>
    </source>
</evidence>
<sequence length="330" mass="37684">MMMASDKQNIRDKLNDISNSMKNLSLETVKIALLQSDLCEIKKEKTVLKAELIEVKKENAVLKAEMIEVKKENTVLKAELIDVKNENTELKAELSKVKVDLCEFKKENIIQTNNLKKEITVSKGLNNAVLAKLSELGRENTDLKKIVDTLRNDIEIIKSTFPLKGVSIIANSTCTMNETGGAQMEPKEANSIGNKAPTDVKKPKKQRQREQAAIFRNWRQTMKQRKIAEELWASGLLKNTIELWEDGAASMNGDQILDFVKRNDEQLTTFITSVESKTKFFLTLHKMCTMRNIAKPKFEEIVLCFVNHGPKHNTITESEIKEFFENFKYN</sequence>
<keyword evidence="4" id="KW-1185">Reference proteome</keyword>
<evidence type="ECO:0000256" key="1">
    <source>
        <dbReference type="SAM" id="Coils"/>
    </source>
</evidence>
<name>A0A9Q0N1Q5_9DIPT</name>
<dbReference type="Gene3D" id="6.10.250.3110">
    <property type="match status" value="1"/>
</dbReference>
<feature type="coiled-coil region" evidence="1">
    <location>
        <begin position="7"/>
        <end position="100"/>
    </location>
</feature>
<protein>
    <submittedName>
        <fullName evidence="3">UPF0612 protein</fullName>
    </submittedName>
</protein>
<evidence type="ECO:0000313" key="3">
    <source>
        <dbReference type="EMBL" id="KAJ6642035.1"/>
    </source>
</evidence>
<keyword evidence="1" id="KW-0175">Coiled coil</keyword>
<gene>
    <name evidence="3" type="primary">SPCC569.03</name>
    <name evidence="3" type="ORF">Bhyg_06981</name>
</gene>
<organism evidence="3 4">
    <name type="scientific">Pseudolycoriella hygida</name>
    <dbReference type="NCBI Taxonomy" id="35572"/>
    <lineage>
        <taxon>Eukaryota</taxon>
        <taxon>Metazoa</taxon>
        <taxon>Ecdysozoa</taxon>
        <taxon>Arthropoda</taxon>
        <taxon>Hexapoda</taxon>
        <taxon>Insecta</taxon>
        <taxon>Pterygota</taxon>
        <taxon>Neoptera</taxon>
        <taxon>Endopterygota</taxon>
        <taxon>Diptera</taxon>
        <taxon>Nematocera</taxon>
        <taxon>Sciaroidea</taxon>
        <taxon>Sciaridae</taxon>
        <taxon>Pseudolycoriella</taxon>
    </lineage>
</organism>